<evidence type="ECO:0008006" key="6">
    <source>
        <dbReference type="Google" id="ProtNLM"/>
    </source>
</evidence>
<dbReference type="InterPro" id="IPR013103">
    <property type="entry name" value="RVT_2"/>
</dbReference>
<dbReference type="Pfam" id="PF22936">
    <property type="entry name" value="Pol_BBD"/>
    <property type="match status" value="1"/>
</dbReference>
<dbReference type="SUPFAM" id="SSF53098">
    <property type="entry name" value="Ribonuclease H-like"/>
    <property type="match status" value="1"/>
</dbReference>
<keyword evidence="1" id="KW-0645">Protease</keyword>
<keyword evidence="1" id="KW-0064">Aspartyl protease</keyword>
<dbReference type="CDD" id="cd09272">
    <property type="entry name" value="RNase_HI_RT_Ty1"/>
    <property type="match status" value="1"/>
</dbReference>
<feature type="domain" description="Reverse transcriptase Ty1/copia-type" evidence="2">
    <location>
        <begin position="452"/>
        <end position="671"/>
    </location>
</feature>
<keyword evidence="1" id="KW-0378">Hydrolase</keyword>
<name>A0A8J6CQC1_9ROSI</name>
<dbReference type="Pfam" id="PF07727">
    <property type="entry name" value="RVT_2"/>
    <property type="match status" value="1"/>
</dbReference>
<proteinExistence type="predicted"/>
<dbReference type="InterPro" id="IPR012337">
    <property type="entry name" value="RNaseH-like_sf"/>
</dbReference>
<keyword evidence="5" id="KW-1185">Reference proteome</keyword>
<feature type="domain" description="Retrovirus-related Pol polyprotein from transposon TNT 1-94-like beta-barrel" evidence="3">
    <location>
        <begin position="226"/>
        <end position="305"/>
    </location>
</feature>
<dbReference type="GO" id="GO:0004190">
    <property type="term" value="F:aspartic-type endopeptidase activity"/>
    <property type="evidence" value="ECO:0007669"/>
    <property type="project" value="UniProtKB-KW"/>
</dbReference>
<dbReference type="OrthoDB" id="418757at2759"/>
<sequence length="862" mass="98545">METTDDLGASTSSMWTRLTIANARLAVEIFDGTSHFGMWQSEGLDIAIDEKKPDDVQEKDWKAINRLKNSQNKFHLKKKLFRFTYVPGTTMNDHITKFNQLVTNLLNMDETFKDEDLALMLLGSLPEEFEFIETTLLHGKSDISLSESMAGHTLKEKLRRGDQSQSPNLGKMNVPFFYEKDHWKKNCPKLKNKGKAIVDACVAKHDTSDSELSLVASSSSFHLDEWILDSGCTYHMSPNREWFFNLVELNGGVIYMGNDNACKTVGIGSIQLKNQDGSIRVLTDVLHVPNLKKNLILLGALESKNSVVTTRDGALKVTSGALLWHMKLGHASEKSLKILAKRVWLYTMRTKDEVLGVFLKWKTMIENQTGKKIKQLRTGNGGEYKIRDTPQQNGVAERMNRTLLEKVQSYALPIVDNDFPVTYQEAMQSLESDKWKSAMDEEMQSLQKNNTWELKDVRYKARLVAKGYTQKEGIDYNDAFFLVVKHFSIRILLALVAQLNLELAQLDVKTAFLHGELEEEIYMTQLEGYKDAGGRNWVCKLKKSLYGLKQSSRQWYKRFDSFMRRQKYTRSKYDNCVYLQKLHDRSFIYLLLYVDDMLIASKSQKEIDKLKAQLNEEFEMKDLDEAKKILGMEISRDRQRGKLCLNQKQYLKKVLQCFGVNENTKHVSTPLVSHLKLSTQLSPKIEEEKEYMAKVPYANAVGNLMYAMNEALGQFVVGYVNFDFAGDLDKRRSTTGYLFTLAKAPVSWKSTLQSTVAMSTTETEYMAVTEAVMEAIWLNGLLEDLRVVQSHISLYCDSQSAIHLAKNQKIPTVDNPADMMTKSAFGGTTKDSFIEFGELKEVCEDVIILIKSSRWRLLTIAW</sequence>
<dbReference type="InterPro" id="IPR043502">
    <property type="entry name" value="DNA/RNA_pol_sf"/>
</dbReference>
<dbReference type="EMBL" id="JAHUZN010000011">
    <property type="protein sequence ID" value="KAG8479391.1"/>
    <property type="molecule type" value="Genomic_DNA"/>
</dbReference>
<gene>
    <name evidence="4" type="ORF">CXB51_029115</name>
</gene>
<evidence type="ECO:0000256" key="1">
    <source>
        <dbReference type="ARBA" id="ARBA00022750"/>
    </source>
</evidence>
<comment type="caution">
    <text evidence="4">The sequence shown here is derived from an EMBL/GenBank/DDBJ whole genome shotgun (WGS) entry which is preliminary data.</text>
</comment>
<evidence type="ECO:0000313" key="4">
    <source>
        <dbReference type="EMBL" id="KAG8479391.1"/>
    </source>
</evidence>
<organism evidence="4 5">
    <name type="scientific">Gossypium anomalum</name>
    <dbReference type="NCBI Taxonomy" id="47600"/>
    <lineage>
        <taxon>Eukaryota</taxon>
        <taxon>Viridiplantae</taxon>
        <taxon>Streptophyta</taxon>
        <taxon>Embryophyta</taxon>
        <taxon>Tracheophyta</taxon>
        <taxon>Spermatophyta</taxon>
        <taxon>Magnoliopsida</taxon>
        <taxon>eudicotyledons</taxon>
        <taxon>Gunneridae</taxon>
        <taxon>Pentapetalae</taxon>
        <taxon>rosids</taxon>
        <taxon>malvids</taxon>
        <taxon>Malvales</taxon>
        <taxon>Malvaceae</taxon>
        <taxon>Malvoideae</taxon>
        <taxon>Gossypium</taxon>
    </lineage>
</organism>
<dbReference type="SUPFAM" id="SSF56672">
    <property type="entry name" value="DNA/RNA polymerases"/>
    <property type="match status" value="1"/>
</dbReference>
<accession>A0A8J6CQC1</accession>
<dbReference type="Pfam" id="PF14223">
    <property type="entry name" value="Retrotran_gag_2"/>
    <property type="match status" value="1"/>
</dbReference>
<dbReference type="PANTHER" id="PTHR11439">
    <property type="entry name" value="GAG-POL-RELATED RETROTRANSPOSON"/>
    <property type="match status" value="1"/>
</dbReference>
<dbReference type="Proteomes" id="UP000701853">
    <property type="component" value="Chromosome 11"/>
</dbReference>
<dbReference type="InterPro" id="IPR054722">
    <property type="entry name" value="PolX-like_BBD"/>
</dbReference>
<evidence type="ECO:0000313" key="5">
    <source>
        <dbReference type="Proteomes" id="UP000701853"/>
    </source>
</evidence>
<evidence type="ECO:0000259" key="3">
    <source>
        <dbReference type="Pfam" id="PF22936"/>
    </source>
</evidence>
<protein>
    <recommendedName>
        <fullName evidence="6">Reverse transcriptase Ty1/copia-type domain-containing protein</fullName>
    </recommendedName>
</protein>
<reference evidence="4 5" key="1">
    <citation type="journal article" date="2021" name="bioRxiv">
        <title>The Gossypium anomalum genome as a resource for cotton improvement and evolutionary analysis of hybrid incompatibility.</title>
        <authorList>
            <person name="Grover C.E."/>
            <person name="Yuan D."/>
            <person name="Arick M.A."/>
            <person name="Miller E.R."/>
            <person name="Hu G."/>
            <person name="Peterson D.G."/>
            <person name="Wendel J.F."/>
            <person name="Udall J.A."/>
        </authorList>
    </citation>
    <scope>NUCLEOTIDE SEQUENCE [LARGE SCALE GENOMIC DNA]</scope>
    <source>
        <strain evidence="4">JFW-Udall</strain>
        <tissue evidence="4">Leaf</tissue>
    </source>
</reference>
<evidence type="ECO:0000259" key="2">
    <source>
        <dbReference type="Pfam" id="PF07727"/>
    </source>
</evidence>
<dbReference type="AlphaFoldDB" id="A0A8J6CQC1"/>